<keyword evidence="7" id="KW-1185">Reference proteome</keyword>
<gene>
    <name evidence="6" type="ORF">DV515_00019884</name>
</gene>
<evidence type="ECO:0000256" key="3">
    <source>
        <dbReference type="ARBA" id="ARBA00022833"/>
    </source>
</evidence>
<dbReference type="OrthoDB" id="512616at2759"/>
<dbReference type="SMART" id="SM00184">
    <property type="entry name" value="RING"/>
    <property type="match status" value="1"/>
</dbReference>
<reference evidence="6 7" key="1">
    <citation type="journal article" date="2018" name="Proc. R. Soc. B">
        <title>A non-coding region near Follistatin controls head colour polymorphism in the Gouldian finch.</title>
        <authorList>
            <person name="Toomey M.B."/>
            <person name="Marques C.I."/>
            <person name="Andrade P."/>
            <person name="Araujo P.M."/>
            <person name="Sabatino S."/>
            <person name="Gazda M.A."/>
            <person name="Afonso S."/>
            <person name="Lopes R.J."/>
            <person name="Corbo J.C."/>
            <person name="Carneiro M."/>
        </authorList>
    </citation>
    <scope>NUCLEOTIDE SEQUENCE [LARGE SCALE GENOMIC DNA]</scope>
    <source>
        <strain evidence="6">Red01</strain>
        <tissue evidence="6">Muscle</tissue>
    </source>
</reference>
<name>A0A3L8Q3D2_CHLGU</name>
<evidence type="ECO:0000259" key="5">
    <source>
        <dbReference type="PROSITE" id="PS50089"/>
    </source>
</evidence>
<dbReference type="CDD" id="cd16448">
    <property type="entry name" value="RING-H2"/>
    <property type="match status" value="1"/>
</dbReference>
<evidence type="ECO:0000313" key="7">
    <source>
        <dbReference type="Proteomes" id="UP000276834"/>
    </source>
</evidence>
<dbReference type="InterPro" id="IPR011011">
    <property type="entry name" value="Znf_FYVE_PHD"/>
</dbReference>
<dbReference type="InterPro" id="IPR013083">
    <property type="entry name" value="Znf_RING/FYVE/PHD"/>
</dbReference>
<organism evidence="6 7">
    <name type="scientific">Chloebia gouldiae</name>
    <name type="common">Gouldian finch</name>
    <name type="synonym">Erythrura gouldiae</name>
    <dbReference type="NCBI Taxonomy" id="44316"/>
    <lineage>
        <taxon>Eukaryota</taxon>
        <taxon>Metazoa</taxon>
        <taxon>Chordata</taxon>
        <taxon>Craniata</taxon>
        <taxon>Vertebrata</taxon>
        <taxon>Euteleostomi</taxon>
        <taxon>Archelosauria</taxon>
        <taxon>Archosauria</taxon>
        <taxon>Dinosauria</taxon>
        <taxon>Saurischia</taxon>
        <taxon>Theropoda</taxon>
        <taxon>Coelurosauria</taxon>
        <taxon>Aves</taxon>
        <taxon>Neognathae</taxon>
        <taxon>Neoaves</taxon>
        <taxon>Telluraves</taxon>
        <taxon>Australaves</taxon>
        <taxon>Passeriformes</taxon>
        <taxon>Passeroidea</taxon>
        <taxon>Passeridae</taxon>
        <taxon>Chloebia</taxon>
    </lineage>
</organism>
<dbReference type="EMBL" id="QUSF01014375">
    <property type="protein sequence ID" value="RLV61916.1"/>
    <property type="molecule type" value="Genomic_DNA"/>
</dbReference>
<evidence type="ECO:0000256" key="1">
    <source>
        <dbReference type="ARBA" id="ARBA00022723"/>
    </source>
</evidence>
<sequence length="216" mass="24418">MCCMEGCDRWFHLPCAKEGSCVTQYIPPYRYLLRTPGHPRSFCPVHRPEQDVEATPEPGTDCPICMEPVEDRKTFRTLVCPACKSAWFHRDCIQGQAMRSGLLYFLCPLCRNRMSFAVEMFSLGIRIPFSGPGPALSRETGLQLLARLGKALEEELREPVPPSNEGSRHSSAFPFSIRLPTWEENDAYADLGERHSRCDARDCLYPGGREEAEEDG</sequence>
<keyword evidence="1" id="KW-0479">Metal-binding</keyword>
<dbReference type="PROSITE" id="PS50089">
    <property type="entry name" value="ZF_RING_2"/>
    <property type="match status" value="1"/>
</dbReference>
<dbReference type="InterPro" id="IPR019786">
    <property type="entry name" value="Zinc_finger_PHD-type_CS"/>
</dbReference>
<feature type="domain" description="RING-type" evidence="5">
    <location>
        <begin position="62"/>
        <end position="111"/>
    </location>
</feature>
<comment type="caution">
    <text evidence="6">The sequence shown here is derived from an EMBL/GenBank/DDBJ whole genome shotgun (WGS) entry which is preliminary data.</text>
</comment>
<protein>
    <recommendedName>
        <fullName evidence="5">RING-type domain-containing protein</fullName>
    </recommendedName>
</protein>
<dbReference type="GO" id="GO:0005634">
    <property type="term" value="C:nucleus"/>
    <property type="evidence" value="ECO:0007669"/>
    <property type="project" value="TreeGrafter"/>
</dbReference>
<dbReference type="Pfam" id="PF13639">
    <property type="entry name" value="zf-RING_2"/>
    <property type="match status" value="1"/>
</dbReference>
<keyword evidence="2 4" id="KW-0863">Zinc-finger</keyword>
<keyword evidence="3" id="KW-0862">Zinc</keyword>
<evidence type="ECO:0000256" key="4">
    <source>
        <dbReference type="PROSITE-ProRule" id="PRU00175"/>
    </source>
</evidence>
<evidence type="ECO:0000313" key="6">
    <source>
        <dbReference type="EMBL" id="RLV61916.1"/>
    </source>
</evidence>
<dbReference type="AlphaFoldDB" id="A0A3L8Q3D2"/>
<dbReference type="GO" id="GO:0008270">
    <property type="term" value="F:zinc ion binding"/>
    <property type="evidence" value="ECO:0007669"/>
    <property type="project" value="UniProtKB-KW"/>
</dbReference>
<dbReference type="PROSITE" id="PS01359">
    <property type="entry name" value="ZF_PHD_1"/>
    <property type="match status" value="1"/>
</dbReference>
<dbReference type="PANTHER" id="PTHR12420">
    <property type="entry name" value="PHD FINGER PROTEIN"/>
    <property type="match status" value="1"/>
</dbReference>
<dbReference type="PANTHER" id="PTHR12420:SF47">
    <property type="entry name" value="PHD FINGER PROTEIN 7"/>
    <property type="match status" value="1"/>
</dbReference>
<evidence type="ECO:0000256" key="2">
    <source>
        <dbReference type="ARBA" id="ARBA00022771"/>
    </source>
</evidence>
<accession>A0A3L8Q3D2</accession>
<dbReference type="Gene3D" id="3.30.40.10">
    <property type="entry name" value="Zinc/RING finger domain, C3HC4 (zinc finger)"/>
    <property type="match status" value="2"/>
</dbReference>
<dbReference type="InterPro" id="IPR051188">
    <property type="entry name" value="PHD-type_Zinc_Finger"/>
</dbReference>
<dbReference type="InterPro" id="IPR001841">
    <property type="entry name" value="Znf_RING"/>
</dbReference>
<dbReference type="Proteomes" id="UP000276834">
    <property type="component" value="Unassembled WGS sequence"/>
</dbReference>
<proteinExistence type="predicted"/>
<dbReference type="SUPFAM" id="SSF57903">
    <property type="entry name" value="FYVE/PHD zinc finger"/>
    <property type="match status" value="2"/>
</dbReference>